<organism evidence="1 2">
    <name type="scientific">Melia azedarach</name>
    <name type="common">Chinaberry tree</name>
    <dbReference type="NCBI Taxonomy" id="155640"/>
    <lineage>
        <taxon>Eukaryota</taxon>
        <taxon>Viridiplantae</taxon>
        <taxon>Streptophyta</taxon>
        <taxon>Embryophyta</taxon>
        <taxon>Tracheophyta</taxon>
        <taxon>Spermatophyta</taxon>
        <taxon>Magnoliopsida</taxon>
        <taxon>eudicotyledons</taxon>
        <taxon>Gunneridae</taxon>
        <taxon>Pentapetalae</taxon>
        <taxon>rosids</taxon>
        <taxon>malvids</taxon>
        <taxon>Sapindales</taxon>
        <taxon>Meliaceae</taxon>
        <taxon>Melia</taxon>
    </lineage>
</organism>
<gene>
    <name evidence="1" type="ORF">OWV82_002068</name>
</gene>
<name>A0ACC1Z1B4_MELAZ</name>
<comment type="caution">
    <text evidence="1">The sequence shown here is derived from an EMBL/GenBank/DDBJ whole genome shotgun (WGS) entry which is preliminary data.</text>
</comment>
<keyword evidence="2" id="KW-1185">Reference proteome</keyword>
<sequence length="137" mass="16291">MYHEHHPHHHHHHHHPQQQQQLPCLHCQPQDYIRMVQHLIERCLLLQMSRDDCIKALEKHASIEPTVTLTVWKELLKENQGFFEAYFDAIHPGQFKSKPAPEEGLNNYTVKKDNIDIIIYKFNIEMLLQKEEESTGV</sequence>
<dbReference type="Proteomes" id="UP001164539">
    <property type="component" value="Chromosome 1"/>
</dbReference>
<dbReference type="EMBL" id="CM051394">
    <property type="protein sequence ID" value="KAJ4729257.1"/>
    <property type="molecule type" value="Genomic_DNA"/>
</dbReference>
<evidence type="ECO:0000313" key="2">
    <source>
        <dbReference type="Proteomes" id="UP001164539"/>
    </source>
</evidence>
<protein>
    <submittedName>
        <fullName evidence="1">Uncharacterized protein</fullName>
    </submittedName>
</protein>
<proteinExistence type="predicted"/>
<reference evidence="1 2" key="1">
    <citation type="journal article" date="2023" name="Science">
        <title>Complex scaffold remodeling in plant triterpene biosynthesis.</title>
        <authorList>
            <person name="De La Pena R."/>
            <person name="Hodgson H."/>
            <person name="Liu J.C."/>
            <person name="Stephenson M.J."/>
            <person name="Martin A.C."/>
            <person name="Owen C."/>
            <person name="Harkess A."/>
            <person name="Leebens-Mack J."/>
            <person name="Jimenez L.E."/>
            <person name="Osbourn A."/>
            <person name="Sattely E.S."/>
        </authorList>
    </citation>
    <scope>NUCLEOTIDE SEQUENCE [LARGE SCALE GENOMIC DNA]</scope>
    <source>
        <strain evidence="2">cv. JPN11</strain>
        <tissue evidence="1">Leaf</tissue>
    </source>
</reference>
<accession>A0ACC1Z1B4</accession>
<evidence type="ECO:0000313" key="1">
    <source>
        <dbReference type="EMBL" id="KAJ4729257.1"/>
    </source>
</evidence>